<evidence type="ECO:0000313" key="2">
    <source>
        <dbReference type="EMBL" id="GGJ71888.1"/>
    </source>
</evidence>
<dbReference type="EMBL" id="BMOE01000004">
    <property type="protein sequence ID" value="GGJ71888.1"/>
    <property type="molecule type" value="Genomic_DNA"/>
</dbReference>
<reference evidence="2" key="1">
    <citation type="journal article" date="2014" name="Int. J. Syst. Evol. Microbiol.">
        <title>Complete genome sequence of Corynebacterium casei LMG S-19264T (=DSM 44701T), isolated from a smear-ripened cheese.</title>
        <authorList>
            <consortium name="US DOE Joint Genome Institute (JGI-PGF)"/>
            <person name="Walter F."/>
            <person name="Albersmeier A."/>
            <person name="Kalinowski J."/>
            <person name="Ruckert C."/>
        </authorList>
    </citation>
    <scope>NUCLEOTIDE SEQUENCE</scope>
    <source>
        <strain evidence="2">JCM 14371</strain>
    </source>
</reference>
<dbReference type="RefSeq" id="WP_188961917.1">
    <property type="nucleotide sequence ID" value="NZ_BMOE01000004.1"/>
</dbReference>
<protein>
    <recommendedName>
        <fullName evidence="1">ATP-grasp domain-containing protein</fullName>
    </recommendedName>
</protein>
<feature type="domain" description="ATP-grasp" evidence="1">
    <location>
        <begin position="123"/>
        <end position="245"/>
    </location>
</feature>
<name>A0A917UP64_9DEIO</name>
<reference evidence="2" key="2">
    <citation type="submission" date="2020-09" db="EMBL/GenBank/DDBJ databases">
        <authorList>
            <person name="Sun Q."/>
            <person name="Ohkuma M."/>
        </authorList>
    </citation>
    <scope>NUCLEOTIDE SEQUENCE</scope>
    <source>
        <strain evidence="2">JCM 14371</strain>
    </source>
</reference>
<gene>
    <name evidence="2" type="ORF">GCM10008939_15390</name>
</gene>
<dbReference type="Pfam" id="PF14243">
    <property type="entry name" value="R2K_3"/>
    <property type="match status" value="1"/>
</dbReference>
<evidence type="ECO:0000313" key="3">
    <source>
        <dbReference type="Proteomes" id="UP000635726"/>
    </source>
</evidence>
<proteinExistence type="predicted"/>
<sequence length="257" mass="28085">MRVVFPADYFAVREPDAAFAEQAALFAGLGWPVSTFAFGGDRRFRPALEAGEAVLYRGWMLNVDAYRAFGDAVVGAGARLWTPLDAYLSAHHLPRWAPLLADVTAETVCFPDPGEVRAGLERLGWERYFVKDFVKSLKTGAGSVITRPEQAEELMARMTQFRGEIEGGVCVRRFEAFVDGTESRFFVRDGQAFAAGGGPVPELVRAVAGRVPSRFFSVDVALRSDGAWRVVEVGDGQVSDLVGWTVPQFAAVWEGVT</sequence>
<dbReference type="InterPro" id="IPR025643">
    <property type="entry name" value="R2K_3"/>
</dbReference>
<keyword evidence="3" id="KW-1185">Reference proteome</keyword>
<comment type="caution">
    <text evidence="2">The sequence shown here is derived from an EMBL/GenBank/DDBJ whole genome shotgun (WGS) entry which is preliminary data.</text>
</comment>
<dbReference type="AlphaFoldDB" id="A0A917UP64"/>
<organism evidence="2 3">
    <name type="scientific">Deinococcus aquiradiocola</name>
    <dbReference type="NCBI Taxonomy" id="393059"/>
    <lineage>
        <taxon>Bacteria</taxon>
        <taxon>Thermotogati</taxon>
        <taxon>Deinococcota</taxon>
        <taxon>Deinococci</taxon>
        <taxon>Deinococcales</taxon>
        <taxon>Deinococcaceae</taxon>
        <taxon>Deinococcus</taxon>
    </lineage>
</organism>
<evidence type="ECO:0000259" key="1">
    <source>
        <dbReference type="Pfam" id="PF14243"/>
    </source>
</evidence>
<accession>A0A917UP64</accession>
<dbReference type="Proteomes" id="UP000635726">
    <property type="component" value="Unassembled WGS sequence"/>
</dbReference>